<feature type="compositionally biased region" description="Acidic residues" evidence="9">
    <location>
        <begin position="232"/>
        <end position="241"/>
    </location>
</feature>
<evidence type="ECO:0000256" key="2">
    <source>
        <dbReference type="ARBA" id="ARBA00007276"/>
    </source>
</evidence>
<reference evidence="11" key="1">
    <citation type="journal article" date="2013" name="Genome Announc.">
        <title>Draft genome sequence of the grapevine dieback fungus Eutypa lata UCR-EL1.</title>
        <authorList>
            <person name="Blanco-Ulate B."/>
            <person name="Rolshausen P.E."/>
            <person name="Cantu D."/>
        </authorList>
    </citation>
    <scope>NUCLEOTIDE SEQUENCE [LARGE SCALE GENOMIC DNA]</scope>
    <source>
        <strain evidence="11">UCR-EL1</strain>
    </source>
</reference>
<dbReference type="GO" id="GO:0000727">
    <property type="term" value="P:double-strand break repair via break-induced replication"/>
    <property type="evidence" value="ECO:0007669"/>
    <property type="project" value="TreeGrafter"/>
</dbReference>
<dbReference type="OMA" id="RPLRIYK"/>
<dbReference type="GO" id="GO:1902977">
    <property type="term" value="P:mitotic DNA replication preinitiation complex assembly"/>
    <property type="evidence" value="ECO:0007669"/>
    <property type="project" value="TreeGrafter"/>
</dbReference>
<dbReference type="HOGENOM" id="CLU_033089_0_0_1"/>
<dbReference type="STRING" id="1287681.M7SMZ6"/>
<dbReference type="InterPro" id="IPR021110">
    <property type="entry name" value="DNA_rep_checkpnt_protein"/>
</dbReference>
<sequence length="344" mass="38331">MTPKPRSQDPLKDDVQVHATPTKKSTGSDIDDLEAIKLGRTPMSSSKRNMLNTFMTPLKPRDGNTAGGKTPTSVSKLQFSTPSFLRRAPLPPIDEDGGYRSPRPLRLPRKPLGRSLSSVVAGLRKLEEEKLDDELDALREMEDDEAAPKPAVKKPTKPSDEVLEPDSQGPQLLGGFDDEGLYDSPTEDALDRDGRPLRIYKKKGQKRTTRRVNMRPTRSKRPQGEGQSSEEKTDDAEDDTVPETQFDATKPDNDDEEPLDLGSDSDFDELGEEDGDEGGSRKKQPKKDNPKQKQQQQQPKKEGTIKKAAKKVNAMAHANFKRLKLKNHGAKGGPGFNSRFRRRR</sequence>
<feature type="compositionally biased region" description="Acidic residues" evidence="9">
    <location>
        <begin position="135"/>
        <end position="145"/>
    </location>
</feature>
<evidence type="ECO:0000313" key="11">
    <source>
        <dbReference type="Proteomes" id="UP000012174"/>
    </source>
</evidence>
<feature type="compositionally biased region" description="Acidic residues" evidence="9">
    <location>
        <begin position="176"/>
        <end position="188"/>
    </location>
</feature>
<feature type="region of interest" description="Disordered" evidence="9">
    <location>
        <begin position="135"/>
        <end position="344"/>
    </location>
</feature>
<evidence type="ECO:0000256" key="5">
    <source>
        <dbReference type="ARBA" id="ARBA00023242"/>
    </source>
</evidence>
<dbReference type="Proteomes" id="UP000012174">
    <property type="component" value="Unassembled WGS sequence"/>
</dbReference>
<feature type="compositionally biased region" description="Polar residues" evidence="9">
    <location>
        <begin position="42"/>
        <end position="55"/>
    </location>
</feature>
<feature type="compositionally biased region" description="Acidic residues" evidence="9">
    <location>
        <begin position="253"/>
        <end position="277"/>
    </location>
</feature>
<dbReference type="EMBL" id="KB706789">
    <property type="protein sequence ID" value="EMR65803.1"/>
    <property type="molecule type" value="Genomic_DNA"/>
</dbReference>
<feature type="region of interest" description="Disordered" evidence="9">
    <location>
        <begin position="1"/>
        <end position="116"/>
    </location>
</feature>
<protein>
    <recommendedName>
        <fullName evidence="3 8">DNA replication regulator SLD2</fullName>
    </recommendedName>
</protein>
<evidence type="ECO:0000256" key="8">
    <source>
        <dbReference type="RuleBase" id="RU367067"/>
    </source>
</evidence>
<dbReference type="GO" id="GO:0003688">
    <property type="term" value="F:DNA replication origin binding"/>
    <property type="evidence" value="ECO:0007669"/>
    <property type="project" value="TreeGrafter"/>
</dbReference>
<dbReference type="PANTHER" id="PTHR28124">
    <property type="entry name" value="DNA REPLICATION REGULATOR SLD2"/>
    <property type="match status" value="1"/>
</dbReference>
<gene>
    <name evidence="10" type="ORF">UCREL1_7223</name>
</gene>
<comment type="similarity">
    <text evidence="2 8">Belongs to the SLD2 family.</text>
</comment>
<comment type="function">
    <text evidence="7 8">Has a role in the initiation of DNA replication. Required at S-phase checkpoint.</text>
</comment>
<dbReference type="OrthoDB" id="8775810at2759"/>
<evidence type="ECO:0000256" key="9">
    <source>
        <dbReference type="SAM" id="MobiDB-lite"/>
    </source>
</evidence>
<dbReference type="GO" id="GO:0006270">
    <property type="term" value="P:DNA replication initiation"/>
    <property type="evidence" value="ECO:0007669"/>
    <property type="project" value="UniProtKB-UniRule"/>
</dbReference>
<dbReference type="InterPro" id="IPR040203">
    <property type="entry name" value="Sld2"/>
</dbReference>
<name>M7SMZ6_EUTLA</name>
<feature type="compositionally biased region" description="Basic residues" evidence="9">
    <location>
        <begin position="198"/>
        <end position="221"/>
    </location>
</feature>
<keyword evidence="5 8" id="KW-0539">Nucleus</keyword>
<dbReference type="Pfam" id="PF11719">
    <property type="entry name" value="Drc1-Sld2"/>
    <property type="match status" value="1"/>
</dbReference>
<keyword evidence="6 8" id="KW-0131">Cell cycle</keyword>
<evidence type="ECO:0000256" key="1">
    <source>
        <dbReference type="ARBA" id="ARBA00004123"/>
    </source>
</evidence>
<evidence type="ECO:0000256" key="4">
    <source>
        <dbReference type="ARBA" id="ARBA00022705"/>
    </source>
</evidence>
<feature type="compositionally biased region" description="Polar residues" evidence="9">
    <location>
        <begin position="70"/>
        <end position="83"/>
    </location>
</feature>
<feature type="compositionally biased region" description="Basic and acidic residues" evidence="9">
    <location>
        <begin position="1"/>
        <end position="16"/>
    </location>
</feature>
<keyword evidence="11" id="KW-1185">Reference proteome</keyword>
<evidence type="ECO:0000256" key="6">
    <source>
        <dbReference type="ARBA" id="ARBA00023306"/>
    </source>
</evidence>
<dbReference type="KEGG" id="ela:UCREL1_7223"/>
<keyword evidence="4 8" id="KW-0235">DNA replication</keyword>
<proteinExistence type="inferred from homology"/>
<evidence type="ECO:0000256" key="7">
    <source>
        <dbReference type="ARBA" id="ARBA00025253"/>
    </source>
</evidence>
<evidence type="ECO:0000256" key="3">
    <source>
        <dbReference type="ARBA" id="ARBA00018363"/>
    </source>
</evidence>
<dbReference type="AlphaFoldDB" id="M7SMZ6"/>
<organism evidence="10 11">
    <name type="scientific">Eutypa lata (strain UCR-EL1)</name>
    <name type="common">Grapevine dieback disease fungus</name>
    <name type="synonym">Eutypa armeniacae</name>
    <dbReference type="NCBI Taxonomy" id="1287681"/>
    <lineage>
        <taxon>Eukaryota</taxon>
        <taxon>Fungi</taxon>
        <taxon>Dikarya</taxon>
        <taxon>Ascomycota</taxon>
        <taxon>Pezizomycotina</taxon>
        <taxon>Sordariomycetes</taxon>
        <taxon>Xylariomycetidae</taxon>
        <taxon>Xylariales</taxon>
        <taxon>Diatrypaceae</taxon>
        <taxon>Eutypa</taxon>
    </lineage>
</organism>
<comment type="subcellular location">
    <subcellularLocation>
        <location evidence="1 8">Nucleus</location>
    </subcellularLocation>
</comment>
<feature type="compositionally biased region" description="Basic residues" evidence="9">
    <location>
        <begin position="319"/>
        <end position="329"/>
    </location>
</feature>
<dbReference type="GO" id="GO:0003697">
    <property type="term" value="F:single-stranded DNA binding"/>
    <property type="evidence" value="ECO:0007669"/>
    <property type="project" value="TreeGrafter"/>
</dbReference>
<evidence type="ECO:0000313" key="10">
    <source>
        <dbReference type="EMBL" id="EMR65803.1"/>
    </source>
</evidence>
<dbReference type="eggNOG" id="ENOG502SCF7">
    <property type="taxonomic scope" value="Eukaryota"/>
</dbReference>
<dbReference type="PANTHER" id="PTHR28124:SF1">
    <property type="entry name" value="DNA REPLICATION REGULATOR SLD2"/>
    <property type="match status" value="1"/>
</dbReference>
<accession>M7SMZ6</accession>
<dbReference type="GO" id="GO:0031261">
    <property type="term" value="C:DNA replication preinitiation complex"/>
    <property type="evidence" value="ECO:0007669"/>
    <property type="project" value="TreeGrafter"/>
</dbReference>